<gene>
    <name evidence="1" type="ORF">MACH07_26570</name>
</gene>
<accession>A0AA48HLE4</accession>
<organism evidence="1 2">
    <name type="scientific">Flagellimonas marinaquae</name>
    <dbReference type="NCBI Taxonomy" id="254955"/>
    <lineage>
        <taxon>Bacteria</taxon>
        <taxon>Pseudomonadati</taxon>
        <taxon>Bacteroidota</taxon>
        <taxon>Flavobacteriia</taxon>
        <taxon>Flavobacteriales</taxon>
        <taxon>Flavobacteriaceae</taxon>
        <taxon>Flagellimonas</taxon>
    </lineage>
</organism>
<evidence type="ECO:0000313" key="2">
    <source>
        <dbReference type="Proteomes" id="UP001330184"/>
    </source>
</evidence>
<sequence length="279" mass="31641">MEQKVYTGQSVGKANLFNKVKDSVDLMILGSSRAARHVDPELFPVSGFNMGMDGTHLGYATALMAVLDKEGQTILVHIDHHEVFDDQYDAEDMLALLNEATDDSKMEKVINKYFPEEIILSKVSKSYVYNGKVLGMLKNYLGSTGAPRISNGFDPLEPSAGQRKTFQDILNKEGRYQELKMPRPLKVNTFFESLVEIAQKSAQNKRSEIIFFTSPSLNKVDDSTRARTANFFSAKGIRYIDDLDFFNDFDIDHWKDRSHMSKYGAELYSKNLSTQLFLD</sequence>
<name>A0AA48HLE4_9FLAO</name>
<evidence type="ECO:0000313" key="1">
    <source>
        <dbReference type="EMBL" id="BDW93825.1"/>
    </source>
</evidence>
<protein>
    <submittedName>
        <fullName evidence="1">Uncharacterized protein</fullName>
    </submittedName>
</protein>
<dbReference type="Proteomes" id="UP001330184">
    <property type="component" value="Chromosome"/>
</dbReference>
<reference evidence="1 2" key="1">
    <citation type="submission" date="2023-01" db="EMBL/GenBank/DDBJ databases">
        <title>Complete genome sequence of Muricauda aquimarina strain IFOP_LL357.</title>
        <authorList>
            <person name="Gajardo G."/>
            <person name="Ueki S."/>
            <person name="Maruyama F."/>
        </authorList>
    </citation>
    <scope>NUCLEOTIDE SEQUENCE [LARGE SCALE GENOMIC DNA]</scope>
    <source>
        <strain evidence="1 2">IFOP_LL357</strain>
    </source>
</reference>
<dbReference type="EMBL" id="AP027268">
    <property type="protein sequence ID" value="BDW93825.1"/>
    <property type="molecule type" value="Genomic_DNA"/>
</dbReference>
<keyword evidence="2" id="KW-1185">Reference proteome</keyword>
<dbReference type="AlphaFoldDB" id="A0AA48HLE4"/>
<proteinExistence type="predicted"/>